<organism evidence="3 4">
    <name type="scientific">Durusdinium trenchii</name>
    <dbReference type="NCBI Taxonomy" id="1381693"/>
    <lineage>
        <taxon>Eukaryota</taxon>
        <taxon>Sar</taxon>
        <taxon>Alveolata</taxon>
        <taxon>Dinophyceae</taxon>
        <taxon>Suessiales</taxon>
        <taxon>Symbiodiniaceae</taxon>
        <taxon>Durusdinium</taxon>
    </lineage>
</organism>
<gene>
    <name evidence="3" type="ORF">SCF082_LOCUS25179</name>
</gene>
<sequence>WLGQGKQPFPWRDRISIYRTSIHMVRLLPLFLLLRTAAAFQRARTFTAALQEVELADTSTTVEIVAITDTTTSSPSSDTSIPSNLSAAADDGKNVKEALQNMSGESNSTNITEVVDDVGQTVADIINKSLSGNTTTSSEKVESSATNASASTPSDSEAEKNASAKEELHKHHKVVDDVGQTVADIINKSVSGNTTTSSEKVESSATNASASSASDRSTANSSNVSSVADAAEHVGQAVSDIIDKWSAAGNATTSDEKADDIKKTVTDVTEAIKNVSENEVAQDVGRAVSDIFNKWTAGGDTTPSTDEAKSDSEKQSNASMGSNLSDTVDDIADTVSDVKKAITKVSKNEVAQDVGRAVSDIFNKWATGGNETGKAAVASTTPCPCSGNSSNATSVASDVVPAVGRAVSNVVDKWVTAHDRDQGLPIRAPLPDEAAEDSRVESDAGRPWWHLVGPVGCLALAILATLLVIFEFCTGR</sequence>
<keyword evidence="2" id="KW-1133">Transmembrane helix</keyword>
<comment type="caution">
    <text evidence="3">The sequence shown here is derived from an EMBL/GenBank/DDBJ whole genome shotgun (WGS) entry which is preliminary data.</text>
</comment>
<evidence type="ECO:0000313" key="4">
    <source>
        <dbReference type="Proteomes" id="UP001642464"/>
    </source>
</evidence>
<feature type="region of interest" description="Disordered" evidence="1">
    <location>
        <begin position="130"/>
        <end position="176"/>
    </location>
</feature>
<feature type="compositionally biased region" description="Polar residues" evidence="1">
    <location>
        <begin position="315"/>
        <end position="326"/>
    </location>
</feature>
<keyword evidence="2" id="KW-0472">Membrane</keyword>
<name>A0ABP0M0I0_9DINO</name>
<keyword evidence="4" id="KW-1185">Reference proteome</keyword>
<evidence type="ECO:0000313" key="3">
    <source>
        <dbReference type="EMBL" id="CAK9044269.1"/>
    </source>
</evidence>
<feature type="region of interest" description="Disordered" evidence="1">
    <location>
        <begin position="294"/>
        <end position="328"/>
    </location>
</feature>
<protein>
    <submittedName>
        <fullName evidence="3">Uncharacterized protein</fullName>
    </submittedName>
</protein>
<dbReference type="EMBL" id="CAXAMM010018824">
    <property type="protein sequence ID" value="CAK9044269.1"/>
    <property type="molecule type" value="Genomic_DNA"/>
</dbReference>
<feature type="non-terminal residue" evidence="3">
    <location>
        <position position="1"/>
    </location>
</feature>
<evidence type="ECO:0000256" key="2">
    <source>
        <dbReference type="SAM" id="Phobius"/>
    </source>
</evidence>
<feature type="compositionally biased region" description="Low complexity" evidence="1">
    <location>
        <begin position="143"/>
        <end position="155"/>
    </location>
</feature>
<proteinExistence type="predicted"/>
<feature type="region of interest" description="Disordered" evidence="1">
    <location>
        <begin position="191"/>
        <end position="221"/>
    </location>
</feature>
<feature type="compositionally biased region" description="Basic and acidic residues" evidence="1">
    <location>
        <begin position="157"/>
        <end position="169"/>
    </location>
</feature>
<keyword evidence="2" id="KW-0812">Transmembrane</keyword>
<accession>A0ABP0M0I0</accession>
<feature type="compositionally biased region" description="Low complexity" evidence="1">
    <location>
        <begin position="203"/>
        <end position="221"/>
    </location>
</feature>
<evidence type="ECO:0000256" key="1">
    <source>
        <dbReference type="SAM" id="MobiDB-lite"/>
    </source>
</evidence>
<feature type="transmembrane region" description="Helical" evidence="2">
    <location>
        <begin position="448"/>
        <end position="470"/>
    </location>
</feature>
<reference evidence="3 4" key="1">
    <citation type="submission" date="2024-02" db="EMBL/GenBank/DDBJ databases">
        <authorList>
            <person name="Chen Y."/>
            <person name="Shah S."/>
            <person name="Dougan E. K."/>
            <person name="Thang M."/>
            <person name="Chan C."/>
        </authorList>
    </citation>
    <scope>NUCLEOTIDE SEQUENCE [LARGE SCALE GENOMIC DNA]</scope>
</reference>
<dbReference type="Proteomes" id="UP001642464">
    <property type="component" value="Unassembled WGS sequence"/>
</dbReference>